<keyword evidence="5" id="KW-0408">Iron</keyword>
<dbReference type="GO" id="GO:0051539">
    <property type="term" value="F:4 iron, 4 sulfur cluster binding"/>
    <property type="evidence" value="ECO:0007669"/>
    <property type="project" value="UniProtKB-KW"/>
</dbReference>
<evidence type="ECO:0000256" key="6">
    <source>
        <dbReference type="ARBA" id="ARBA00023014"/>
    </source>
</evidence>
<dbReference type="RefSeq" id="WP_070966536.1">
    <property type="nucleotide sequence ID" value="NZ_CP017603.1"/>
</dbReference>
<evidence type="ECO:0000313" key="11">
    <source>
        <dbReference type="Proteomes" id="UP000192478"/>
    </source>
</evidence>
<evidence type="ECO:0000259" key="7">
    <source>
        <dbReference type="PROSITE" id="PS51379"/>
    </source>
</evidence>
<dbReference type="GO" id="GO:0016625">
    <property type="term" value="F:oxidoreductase activity, acting on the aldehyde or oxo group of donors, iron-sulfur protein as acceptor"/>
    <property type="evidence" value="ECO:0007669"/>
    <property type="project" value="InterPro"/>
</dbReference>
<accession>A0AAC9RJ65</accession>
<keyword evidence="3" id="KW-0479">Metal-binding</keyword>
<evidence type="ECO:0000256" key="3">
    <source>
        <dbReference type="ARBA" id="ARBA00022723"/>
    </source>
</evidence>
<evidence type="ECO:0000256" key="5">
    <source>
        <dbReference type="ARBA" id="ARBA00023004"/>
    </source>
</evidence>
<dbReference type="SUPFAM" id="SSF54862">
    <property type="entry name" value="4Fe-4S ferredoxins"/>
    <property type="match status" value="1"/>
</dbReference>
<reference evidence="9 11" key="2">
    <citation type="submission" date="2017-03" db="EMBL/GenBank/DDBJ databases">
        <title>Complete sequence of Clostridium formicaceticum DSM 92.</title>
        <authorList>
            <person name="Poehlein A."/>
            <person name="Karl M."/>
            <person name="Bengelsdorf F.R."/>
            <person name="Duerre P."/>
            <person name="Daniel R."/>
        </authorList>
    </citation>
    <scope>NUCLEOTIDE SEQUENCE [LARGE SCALE GENOMIC DNA]</scope>
    <source>
        <strain evidence="9 11">DSM 92</strain>
    </source>
</reference>
<dbReference type="Pfam" id="PF00037">
    <property type="entry name" value="Fer4"/>
    <property type="match status" value="1"/>
</dbReference>
<dbReference type="PANTHER" id="PTHR43724">
    <property type="entry name" value="PYRUVATE SYNTHASE SUBUNIT PORD"/>
    <property type="match status" value="1"/>
</dbReference>
<dbReference type="PANTHER" id="PTHR43724:SF1">
    <property type="entry name" value="PYRUVATE SYNTHASE SUBUNIT PORD"/>
    <property type="match status" value="1"/>
</dbReference>
<dbReference type="Pfam" id="PF12837">
    <property type="entry name" value="Fer4_6"/>
    <property type="match status" value="1"/>
</dbReference>
<dbReference type="InterPro" id="IPR017896">
    <property type="entry name" value="4Fe4S_Fe-S-bd"/>
</dbReference>
<dbReference type="Proteomes" id="UP000177894">
    <property type="component" value="Chromosome"/>
</dbReference>
<protein>
    <submittedName>
        <fullName evidence="8">Pyruvate ferredoxin oxidoreductase</fullName>
    </submittedName>
    <submittedName>
        <fullName evidence="9">Pyruvate synthase subunit PorD</fullName>
    </submittedName>
</protein>
<dbReference type="Gene3D" id="3.30.70.20">
    <property type="match status" value="1"/>
</dbReference>
<reference evidence="8 10" key="1">
    <citation type="submission" date="2016-10" db="EMBL/GenBank/DDBJ databases">
        <title>Complete Genome Sequence of Acetogen Clostridium formicoaceticum ATCC 27076.</title>
        <authorList>
            <person name="Bao T."/>
            <person name="Cheng C."/>
            <person name="Zhao J."/>
            <person name="Yang S.-T."/>
            <person name="Wang J."/>
            <person name="Wang M."/>
        </authorList>
    </citation>
    <scope>NUCLEOTIDE SEQUENCE [LARGE SCALE GENOMIC DNA]</scope>
    <source>
        <strain evidence="8 10">ATCC 27076</strain>
    </source>
</reference>
<organism evidence="9 11">
    <name type="scientific">Clostridium formicaceticum</name>
    <dbReference type="NCBI Taxonomy" id="1497"/>
    <lineage>
        <taxon>Bacteria</taxon>
        <taxon>Bacillati</taxon>
        <taxon>Bacillota</taxon>
        <taxon>Clostridia</taxon>
        <taxon>Eubacteriales</taxon>
        <taxon>Clostridiaceae</taxon>
        <taxon>Clostridium</taxon>
    </lineage>
</organism>
<dbReference type="Proteomes" id="UP000192478">
    <property type="component" value="Chromosome"/>
</dbReference>
<evidence type="ECO:0000256" key="1">
    <source>
        <dbReference type="ARBA" id="ARBA00001966"/>
    </source>
</evidence>
<evidence type="ECO:0000313" key="9">
    <source>
        <dbReference type="EMBL" id="ARE86268.1"/>
    </source>
</evidence>
<proteinExistence type="predicted"/>
<keyword evidence="10" id="KW-1185">Reference proteome</keyword>
<sequence length="98" mass="11185">MSRPVVRPYKKPVHIKEYPKGTCFTAGYLVTENADWRTEKPVINNQSCNGCFYCYLCCPEGVIFKKENKVDIDYKFCKGCGICAKACKAKAITMIREE</sequence>
<name>A0AAC9RJ65_9CLOT</name>
<keyword evidence="6" id="KW-0411">Iron-sulfur</keyword>
<keyword evidence="4" id="KW-0677">Repeat</keyword>
<dbReference type="GO" id="GO:0046872">
    <property type="term" value="F:metal ion binding"/>
    <property type="evidence" value="ECO:0007669"/>
    <property type="project" value="UniProtKB-KW"/>
</dbReference>
<dbReference type="InterPro" id="IPR011898">
    <property type="entry name" value="PorD_KorD"/>
</dbReference>
<dbReference type="KEGG" id="cfm:BJL90_08460"/>
<dbReference type="NCBIfam" id="TIGR02179">
    <property type="entry name" value="PorD_KorD"/>
    <property type="match status" value="1"/>
</dbReference>
<feature type="domain" description="4Fe-4S ferredoxin-type" evidence="7">
    <location>
        <begin position="68"/>
        <end position="97"/>
    </location>
</feature>
<keyword evidence="2" id="KW-0004">4Fe-4S</keyword>
<evidence type="ECO:0000256" key="4">
    <source>
        <dbReference type="ARBA" id="ARBA00022737"/>
    </source>
</evidence>
<feature type="domain" description="4Fe-4S ferredoxin-type" evidence="7">
    <location>
        <begin position="39"/>
        <end position="67"/>
    </location>
</feature>
<dbReference type="PROSITE" id="PS51379">
    <property type="entry name" value="4FE4S_FER_2"/>
    <property type="match status" value="2"/>
</dbReference>
<dbReference type="EMBL" id="CP017603">
    <property type="protein sequence ID" value="AOY75923.1"/>
    <property type="molecule type" value="Genomic_DNA"/>
</dbReference>
<evidence type="ECO:0000313" key="8">
    <source>
        <dbReference type="EMBL" id="AOY75923.1"/>
    </source>
</evidence>
<dbReference type="EMBL" id="CP020559">
    <property type="protein sequence ID" value="ARE86268.1"/>
    <property type="molecule type" value="Genomic_DNA"/>
</dbReference>
<keyword evidence="9" id="KW-0670">Pyruvate</keyword>
<evidence type="ECO:0000313" key="10">
    <source>
        <dbReference type="Proteomes" id="UP000177894"/>
    </source>
</evidence>
<evidence type="ECO:0000256" key="2">
    <source>
        <dbReference type="ARBA" id="ARBA00022485"/>
    </source>
</evidence>
<dbReference type="AlphaFoldDB" id="A0AAC9RJ65"/>
<gene>
    <name evidence="9" type="primary">porD_1</name>
    <name evidence="8" type="ORF">BJL90_08460</name>
    <name evidence="9" type="ORF">CLFO_05900</name>
</gene>
<comment type="cofactor">
    <cofactor evidence="1">
        <name>[4Fe-4S] cluster</name>
        <dbReference type="ChEBI" id="CHEBI:49883"/>
    </cofactor>
</comment>